<evidence type="ECO:0000313" key="4">
    <source>
        <dbReference type="Proteomes" id="UP001500420"/>
    </source>
</evidence>
<dbReference type="InterPro" id="IPR011635">
    <property type="entry name" value="CARDB"/>
</dbReference>
<keyword evidence="4" id="KW-1185">Reference proteome</keyword>
<evidence type="ECO:0000259" key="2">
    <source>
        <dbReference type="Pfam" id="PF07705"/>
    </source>
</evidence>
<protein>
    <recommendedName>
        <fullName evidence="2">CARDB domain-containing protein</fullName>
    </recommendedName>
</protein>
<feature type="region of interest" description="Disordered" evidence="1">
    <location>
        <begin position="144"/>
        <end position="165"/>
    </location>
</feature>
<dbReference type="Gene3D" id="2.60.40.10">
    <property type="entry name" value="Immunoglobulins"/>
    <property type="match status" value="1"/>
</dbReference>
<sequence length="377" mass="39663">MTIRNLSTAAATFVAVIAILSIAAGPVAGGAGQAALQQQDGAAPGNYSVLQDGDCTTISTFGDGSQSVEEFYDYRTPETEPSSYTYSSLGTMDLQRDDTSILFLYEGTEGTSLVLVHDRVYGGTNGSAVTMQFDSLPEEGEWAVEDDSYSDDLSGGPSDEFDHGETSSRITWVYSENSTDGAVFRGGLDDNDVDITIDPAFNDNADFRVYPGEITDWQALSSGGDGTERTSLDFRPIELRSGPCSSFDVSDVTAPSDVEADESFEIGATVENDGNVEDTFTVPIAIDGDVVDETDVTLDAGAETEVTTTVTLNETGTHAIEVGDEAVEVTVTEASNETTGETDTDQDGNDAQLPGFGVAAAIGSLLGAAIVARRRRV</sequence>
<dbReference type="Proteomes" id="UP001500420">
    <property type="component" value="Unassembled WGS sequence"/>
</dbReference>
<evidence type="ECO:0000313" key="3">
    <source>
        <dbReference type="EMBL" id="GAA0676467.1"/>
    </source>
</evidence>
<dbReference type="EMBL" id="BAAADV010000006">
    <property type="protein sequence ID" value="GAA0676467.1"/>
    <property type="molecule type" value="Genomic_DNA"/>
</dbReference>
<evidence type="ECO:0000256" key="1">
    <source>
        <dbReference type="SAM" id="MobiDB-lite"/>
    </source>
</evidence>
<proteinExistence type="predicted"/>
<name>A0AAV3TBZ0_9EURY</name>
<dbReference type="AlphaFoldDB" id="A0AAV3TBZ0"/>
<gene>
    <name evidence="3" type="ORF">GCM10009020_25340</name>
</gene>
<accession>A0AAV3TBZ0</accession>
<feature type="domain" description="CARDB" evidence="2">
    <location>
        <begin position="250"/>
        <end position="325"/>
    </location>
</feature>
<dbReference type="InterPro" id="IPR013783">
    <property type="entry name" value="Ig-like_fold"/>
</dbReference>
<organism evidence="3 4">
    <name type="scientific">Natronoarchaeum mannanilyticum</name>
    <dbReference type="NCBI Taxonomy" id="926360"/>
    <lineage>
        <taxon>Archaea</taxon>
        <taxon>Methanobacteriati</taxon>
        <taxon>Methanobacteriota</taxon>
        <taxon>Stenosarchaea group</taxon>
        <taxon>Halobacteria</taxon>
        <taxon>Halobacteriales</taxon>
        <taxon>Natronoarchaeaceae</taxon>
    </lineage>
</organism>
<reference evidence="3 4" key="1">
    <citation type="journal article" date="2019" name="Int. J. Syst. Evol. Microbiol.">
        <title>The Global Catalogue of Microorganisms (GCM) 10K type strain sequencing project: providing services to taxonomists for standard genome sequencing and annotation.</title>
        <authorList>
            <consortium name="The Broad Institute Genomics Platform"/>
            <consortium name="The Broad Institute Genome Sequencing Center for Infectious Disease"/>
            <person name="Wu L."/>
            <person name="Ma J."/>
        </authorList>
    </citation>
    <scope>NUCLEOTIDE SEQUENCE [LARGE SCALE GENOMIC DNA]</scope>
    <source>
        <strain evidence="3 4">JCM 16328</strain>
    </source>
</reference>
<comment type="caution">
    <text evidence="3">The sequence shown here is derived from an EMBL/GenBank/DDBJ whole genome shotgun (WGS) entry which is preliminary data.</text>
</comment>
<dbReference type="Pfam" id="PF07705">
    <property type="entry name" value="CARDB"/>
    <property type="match status" value="1"/>
</dbReference>
<dbReference type="RefSeq" id="WP_343774406.1">
    <property type="nucleotide sequence ID" value="NZ_BAAADV010000006.1"/>
</dbReference>